<evidence type="ECO:0000313" key="1">
    <source>
        <dbReference type="EMBL" id="JAS56178.1"/>
    </source>
</evidence>
<sequence length="106" mass="12059">NCLLNLNIVEVFLIDYGILMECSTENVFYLRTKFGQRPQQAVRATLFNVGPSHGHSWNFDAVEQFSRLIHKVNLAATLKKIHSDDKVLDVMLVRNDEDLGINVGDK</sequence>
<feature type="non-terminal residue" evidence="1">
    <location>
        <position position="106"/>
    </location>
</feature>
<dbReference type="AlphaFoldDB" id="A0A1B6G158"/>
<feature type="non-terminal residue" evidence="1">
    <location>
        <position position="1"/>
    </location>
</feature>
<proteinExistence type="predicted"/>
<name>A0A1B6G158_9HEMI</name>
<dbReference type="Gene3D" id="2.40.50.90">
    <property type="match status" value="1"/>
</dbReference>
<dbReference type="InterPro" id="IPR035437">
    <property type="entry name" value="SNase_OB-fold_sf"/>
</dbReference>
<evidence type="ECO:0008006" key="2">
    <source>
        <dbReference type="Google" id="ProtNLM"/>
    </source>
</evidence>
<accession>A0A1B6G158</accession>
<dbReference type="SUPFAM" id="SSF63748">
    <property type="entry name" value="Tudor/PWWP/MBT"/>
    <property type="match status" value="1"/>
</dbReference>
<reference evidence="1" key="1">
    <citation type="submission" date="2015-11" db="EMBL/GenBank/DDBJ databases">
        <title>De novo transcriptome assembly of four potential Pierce s Disease insect vectors from Arizona vineyards.</title>
        <authorList>
            <person name="Tassone E.E."/>
        </authorList>
    </citation>
    <scope>NUCLEOTIDE SEQUENCE</scope>
</reference>
<gene>
    <name evidence="1" type="ORF">g.1720</name>
</gene>
<organism evidence="1">
    <name type="scientific">Cuerna arida</name>
    <dbReference type="NCBI Taxonomy" id="1464854"/>
    <lineage>
        <taxon>Eukaryota</taxon>
        <taxon>Metazoa</taxon>
        <taxon>Ecdysozoa</taxon>
        <taxon>Arthropoda</taxon>
        <taxon>Hexapoda</taxon>
        <taxon>Insecta</taxon>
        <taxon>Pterygota</taxon>
        <taxon>Neoptera</taxon>
        <taxon>Paraneoptera</taxon>
        <taxon>Hemiptera</taxon>
        <taxon>Auchenorrhyncha</taxon>
        <taxon>Membracoidea</taxon>
        <taxon>Cicadellidae</taxon>
        <taxon>Cicadellinae</taxon>
        <taxon>Proconiini</taxon>
        <taxon>Cuerna</taxon>
    </lineage>
</organism>
<dbReference type="Gene3D" id="2.30.30.140">
    <property type="match status" value="1"/>
</dbReference>
<dbReference type="EMBL" id="GECZ01013591">
    <property type="protein sequence ID" value="JAS56178.1"/>
    <property type="molecule type" value="Transcribed_RNA"/>
</dbReference>
<protein>
    <recommendedName>
        <fullName evidence="2">Tudor domain-containing protein</fullName>
    </recommendedName>
</protein>